<dbReference type="AlphaFoldDB" id="A0A0F9PM44"/>
<feature type="region of interest" description="Disordered" evidence="1">
    <location>
        <begin position="523"/>
        <end position="578"/>
    </location>
</feature>
<evidence type="ECO:0008006" key="3">
    <source>
        <dbReference type="Google" id="ProtNLM"/>
    </source>
</evidence>
<organism evidence="2">
    <name type="scientific">marine sediment metagenome</name>
    <dbReference type="NCBI Taxonomy" id="412755"/>
    <lineage>
        <taxon>unclassified sequences</taxon>
        <taxon>metagenomes</taxon>
        <taxon>ecological metagenomes</taxon>
    </lineage>
</organism>
<feature type="compositionally biased region" description="Polar residues" evidence="1">
    <location>
        <begin position="536"/>
        <end position="578"/>
    </location>
</feature>
<accession>A0A0F9PM44</accession>
<name>A0A0F9PM44_9ZZZZ</name>
<evidence type="ECO:0000313" key="2">
    <source>
        <dbReference type="EMBL" id="KKN02116.1"/>
    </source>
</evidence>
<sequence length="578" mass="64419">MALHSLSVTKFDNLLRSIDWSDTQLIKPKEERIKSIHQFTGNHYGVKTNDLNTPVNFLKLATDIFLRILAPRNPRCMITTKYSELKPTAATFQMAVNEIPERIGLARTLKRMVMEALFSVGFVKIGLHTTGTALGYEYGEPFVDIVTLDDIILDMSAKRMDLVQYIGNTYWLPFEKFMDTADLTKEARQKLSADDHELIGDHGEMRAESIGSDGNATEYEKRIKLRDVFISHEKVMMTYAVTGRTKLQDFKWEGPERGPYHVLGFTEVPGNLMPLAPIPTWRDLHELGNTLYRKLANQADDQKTVLGFGGADETDITNFKGASDGDGIPYHGAEPKTLTAGGVAQTTLAFWLSLKDVFAYFAGNLDSVGGLAAQTQTVGQDKLLSEAANAQMQDMTEATKDATEGVFESLAWYEWNDPIGDKVIQKKIPGTEMTIPVPWNAEAKMGEFDLFDMKIDVYAMQDDSPQTKLQKLDLIMQRYVGPYMPLIQAEGGRLDMVDLMRIVAKYTDFEELAEIIKWNDQAPDKMAGLPSGGSKGNTTTENIRRSIPSSSPQGNSQVLQQILSGGNPQPAQQASFNR</sequence>
<gene>
    <name evidence="2" type="ORF">LCGC14_1120930</name>
</gene>
<proteinExistence type="predicted"/>
<comment type="caution">
    <text evidence="2">The sequence shown here is derived from an EMBL/GenBank/DDBJ whole genome shotgun (WGS) entry which is preliminary data.</text>
</comment>
<dbReference type="EMBL" id="LAZR01005182">
    <property type="protein sequence ID" value="KKN02116.1"/>
    <property type="molecule type" value="Genomic_DNA"/>
</dbReference>
<protein>
    <recommendedName>
        <fullName evidence="3">Portal protein</fullName>
    </recommendedName>
</protein>
<evidence type="ECO:0000256" key="1">
    <source>
        <dbReference type="SAM" id="MobiDB-lite"/>
    </source>
</evidence>
<reference evidence="2" key="1">
    <citation type="journal article" date="2015" name="Nature">
        <title>Complex archaea that bridge the gap between prokaryotes and eukaryotes.</title>
        <authorList>
            <person name="Spang A."/>
            <person name="Saw J.H."/>
            <person name="Jorgensen S.L."/>
            <person name="Zaremba-Niedzwiedzka K."/>
            <person name="Martijn J."/>
            <person name="Lind A.E."/>
            <person name="van Eijk R."/>
            <person name="Schleper C."/>
            <person name="Guy L."/>
            <person name="Ettema T.J."/>
        </authorList>
    </citation>
    <scope>NUCLEOTIDE SEQUENCE</scope>
</reference>